<keyword evidence="1" id="KW-0464">Manganese</keyword>
<evidence type="ECO:0000313" key="4">
    <source>
        <dbReference type="Proteomes" id="UP000001542"/>
    </source>
</evidence>
<dbReference type="OrthoDB" id="6119954at2759"/>
<dbReference type="EMBL" id="DS113369">
    <property type="protein sequence ID" value="EAY08852.1"/>
    <property type="molecule type" value="Genomic_DNA"/>
</dbReference>
<dbReference type="GO" id="GO:0046872">
    <property type="term" value="F:metal ion binding"/>
    <property type="evidence" value="ECO:0007669"/>
    <property type="project" value="UniProtKB-KW"/>
</dbReference>
<feature type="binding site" evidence="1">
    <location>
        <position position="97"/>
    </location>
    <ligand>
        <name>Mn(2+)</name>
        <dbReference type="ChEBI" id="CHEBI:29035"/>
        <label>2</label>
    </ligand>
</feature>
<gene>
    <name evidence="3" type="ORF">TVAG_050870</name>
</gene>
<dbReference type="NCBIfam" id="TIGR01891">
    <property type="entry name" value="amidohydrolases"/>
    <property type="match status" value="1"/>
</dbReference>
<proteinExistence type="predicted"/>
<dbReference type="InterPro" id="IPR002933">
    <property type="entry name" value="Peptidase_M20"/>
</dbReference>
<evidence type="ECO:0000259" key="2">
    <source>
        <dbReference type="Pfam" id="PF07687"/>
    </source>
</evidence>
<feature type="binding site" evidence="1">
    <location>
        <position position="95"/>
    </location>
    <ligand>
        <name>Mn(2+)</name>
        <dbReference type="ChEBI" id="CHEBI:29035"/>
        <label>2</label>
    </ligand>
</feature>
<dbReference type="InterPro" id="IPR017439">
    <property type="entry name" value="Amidohydrolase"/>
</dbReference>
<dbReference type="Pfam" id="PF07687">
    <property type="entry name" value="M20_dimer"/>
    <property type="match status" value="1"/>
</dbReference>
<dbReference type="eggNOG" id="ENOG502S08I">
    <property type="taxonomic scope" value="Eukaryota"/>
</dbReference>
<organism evidence="3 4">
    <name type="scientific">Trichomonas vaginalis (strain ATCC PRA-98 / G3)</name>
    <dbReference type="NCBI Taxonomy" id="412133"/>
    <lineage>
        <taxon>Eukaryota</taxon>
        <taxon>Metamonada</taxon>
        <taxon>Parabasalia</taxon>
        <taxon>Trichomonadida</taxon>
        <taxon>Trichomonadidae</taxon>
        <taxon>Trichomonas</taxon>
    </lineage>
</organism>
<dbReference type="GO" id="GO:0016787">
    <property type="term" value="F:hydrolase activity"/>
    <property type="evidence" value="ECO:0000318"/>
    <property type="project" value="GO_Central"/>
</dbReference>
<reference evidence="3" key="1">
    <citation type="submission" date="2006-10" db="EMBL/GenBank/DDBJ databases">
        <authorList>
            <person name="Amadeo P."/>
            <person name="Zhao Q."/>
            <person name="Wortman J."/>
            <person name="Fraser-Liggett C."/>
            <person name="Carlton J."/>
        </authorList>
    </citation>
    <scope>NUCLEOTIDE SEQUENCE</scope>
    <source>
        <strain evidence="3">G3</strain>
    </source>
</reference>
<evidence type="ECO:0000313" key="3">
    <source>
        <dbReference type="EMBL" id="EAY08852.1"/>
    </source>
</evidence>
<dbReference type="Proteomes" id="UP000001542">
    <property type="component" value="Unassembled WGS sequence"/>
</dbReference>
<dbReference type="VEuPathDB" id="TrichDB:TVAG_050870"/>
<evidence type="ECO:0000256" key="1">
    <source>
        <dbReference type="PIRSR" id="PIRSR005962-1"/>
    </source>
</evidence>
<comment type="cofactor">
    <cofactor evidence="1">
        <name>Mn(2+)</name>
        <dbReference type="ChEBI" id="CHEBI:29035"/>
    </cofactor>
    <text evidence="1">The Mn(2+) ion enhances activity.</text>
</comment>
<dbReference type="SUPFAM" id="SSF53187">
    <property type="entry name" value="Zn-dependent exopeptidases"/>
    <property type="match status" value="1"/>
</dbReference>
<dbReference type="PANTHER" id="PTHR11014:SF169">
    <property type="entry name" value="CLAN MH, FAMILY M20, PEPTIDASE T-LIKE METALLOPEPTIDASE"/>
    <property type="match status" value="1"/>
</dbReference>
<dbReference type="AlphaFoldDB" id="A2EEP6"/>
<dbReference type="PANTHER" id="PTHR11014">
    <property type="entry name" value="PEPTIDASE M20 FAMILY MEMBER"/>
    <property type="match status" value="1"/>
</dbReference>
<dbReference type="SMR" id="A2EEP6"/>
<name>A2EEP6_TRIV3</name>
<dbReference type="InterPro" id="IPR036264">
    <property type="entry name" value="Bact_exopeptidase_dim_dom"/>
</dbReference>
<protein>
    <submittedName>
        <fullName evidence="3">Clan MH, family M20, peptidase T-like metallopeptidase</fullName>
    </submittedName>
</protein>
<dbReference type="RefSeq" id="XP_001321075.1">
    <property type="nucleotide sequence ID" value="XM_001321040.1"/>
</dbReference>
<feature type="binding site" evidence="1">
    <location>
        <position position="129"/>
    </location>
    <ligand>
        <name>Mn(2+)</name>
        <dbReference type="ChEBI" id="CHEBI:29035"/>
        <label>2</label>
    </ligand>
</feature>
<dbReference type="Pfam" id="PF01546">
    <property type="entry name" value="Peptidase_M20"/>
    <property type="match status" value="1"/>
</dbReference>
<dbReference type="KEGG" id="tva:4766761"/>
<sequence>MNAEILNDAIELRHELHTMPELSGKEVKTKKRLMEFLSQKTNLEIVDRGFWFYAVYKAQNPKGSIAFRADFDAIGVTEKTNLPYCSKNPEAAHKCGHDGHSSTLAAFARVISQEGSDKDIYFIFQNAEETGEGGEPASMLLEEKRIQNVFAVHNCPGIKFGNLGLINGTVNCASKGLIIKFHGIPSHASEPEKGRNPSFAIGKTVLEVDNFLRERNFKGITLATVIQIKVGERTFGVSAFEGELLYTLRGEHENEYEELENKVKEFCEKNAEEYGLTVDYSYSEPFPATVNHDESVDFLRKLAKEENFEVHEMKEPIRASEDFGYYLRKTKGALIWIGAGENHPSLHSADFDFNDKLIPVVVRLFKAIVDKI</sequence>
<dbReference type="STRING" id="5722.A2EEP6"/>
<dbReference type="Gene3D" id="3.40.630.10">
    <property type="entry name" value="Zn peptidases"/>
    <property type="match status" value="1"/>
</dbReference>
<dbReference type="FunFam" id="3.30.70.360:FF:000046">
    <property type="entry name" value="Clan MH, family M20, peptidase T-like metallopeptidase"/>
    <property type="match status" value="1"/>
</dbReference>
<feature type="binding site" evidence="1">
    <location>
        <position position="153"/>
    </location>
    <ligand>
        <name>Mn(2+)</name>
        <dbReference type="ChEBI" id="CHEBI:29035"/>
        <label>2</label>
    </ligand>
</feature>
<dbReference type="Gene3D" id="3.30.70.360">
    <property type="match status" value="1"/>
</dbReference>
<dbReference type="InParanoid" id="A2EEP6"/>
<dbReference type="SUPFAM" id="SSF55031">
    <property type="entry name" value="Bacterial exopeptidase dimerisation domain"/>
    <property type="match status" value="1"/>
</dbReference>
<feature type="binding site" evidence="1">
    <location>
        <position position="347"/>
    </location>
    <ligand>
        <name>Mn(2+)</name>
        <dbReference type="ChEBI" id="CHEBI:29035"/>
        <label>2</label>
    </ligand>
</feature>
<reference evidence="3" key="2">
    <citation type="journal article" date="2007" name="Science">
        <title>Draft genome sequence of the sexually transmitted pathogen Trichomonas vaginalis.</title>
        <authorList>
            <person name="Carlton J.M."/>
            <person name="Hirt R.P."/>
            <person name="Silva J.C."/>
            <person name="Delcher A.L."/>
            <person name="Schatz M."/>
            <person name="Zhao Q."/>
            <person name="Wortman J.R."/>
            <person name="Bidwell S.L."/>
            <person name="Alsmark U.C.M."/>
            <person name="Besteiro S."/>
            <person name="Sicheritz-Ponten T."/>
            <person name="Noel C.J."/>
            <person name="Dacks J.B."/>
            <person name="Foster P.G."/>
            <person name="Simillion C."/>
            <person name="Van de Peer Y."/>
            <person name="Miranda-Saavedra D."/>
            <person name="Barton G.J."/>
            <person name="Westrop G.D."/>
            <person name="Mueller S."/>
            <person name="Dessi D."/>
            <person name="Fiori P.L."/>
            <person name="Ren Q."/>
            <person name="Paulsen I."/>
            <person name="Zhang H."/>
            <person name="Bastida-Corcuera F.D."/>
            <person name="Simoes-Barbosa A."/>
            <person name="Brown M.T."/>
            <person name="Hayes R.D."/>
            <person name="Mukherjee M."/>
            <person name="Okumura C.Y."/>
            <person name="Schneider R."/>
            <person name="Smith A.J."/>
            <person name="Vanacova S."/>
            <person name="Villalvazo M."/>
            <person name="Haas B.J."/>
            <person name="Pertea M."/>
            <person name="Feldblyum T.V."/>
            <person name="Utterback T.R."/>
            <person name="Shu C.L."/>
            <person name="Osoegawa K."/>
            <person name="de Jong P.J."/>
            <person name="Hrdy I."/>
            <person name="Horvathova L."/>
            <person name="Zubacova Z."/>
            <person name="Dolezal P."/>
            <person name="Malik S.B."/>
            <person name="Logsdon J.M. Jr."/>
            <person name="Henze K."/>
            <person name="Gupta A."/>
            <person name="Wang C.C."/>
            <person name="Dunne R.L."/>
            <person name="Upcroft J.A."/>
            <person name="Upcroft P."/>
            <person name="White O."/>
            <person name="Salzberg S.L."/>
            <person name="Tang P."/>
            <person name="Chiu C.-H."/>
            <person name="Lee Y.-S."/>
            <person name="Embley T.M."/>
            <person name="Coombs G.H."/>
            <person name="Mottram J.C."/>
            <person name="Tachezy J."/>
            <person name="Fraser-Liggett C.M."/>
            <person name="Johnson P.J."/>
        </authorList>
    </citation>
    <scope>NUCLEOTIDE SEQUENCE [LARGE SCALE GENOMIC DNA]</scope>
    <source>
        <strain evidence="3">G3</strain>
    </source>
</reference>
<keyword evidence="4" id="KW-1185">Reference proteome</keyword>
<dbReference type="VEuPathDB" id="TrichDB:TVAGG3_0981780"/>
<keyword evidence="1" id="KW-0479">Metal-binding</keyword>
<dbReference type="PIRSF" id="PIRSF005962">
    <property type="entry name" value="Pept_M20D_amidohydro"/>
    <property type="match status" value="1"/>
</dbReference>
<dbReference type="OMA" id="GHLCGHD"/>
<accession>A2EEP6</accession>
<feature type="domain" description="Peptidase M20 dimerisation" evidence="2">
    <location>
        <begin position="174"/>
        <end position="274"/>
    </location>
</feature>
<dbReference type="InterPro" id="IPR011650">
    <property type="entry name" value="Peptidase_M20_dimer"/>
</dbReference>